<accession>A0A423W2T9</accession>
<dbReference type="Proteomes" id="UP000284375">
    <property type="component" value="Unassembled WGS sequence"/>
</dbReference>
<dbReference type="Pfam" id="PF00505">
    <property type="entry name" value="HMG_box"/>
    <property type="match status" value="1"/>
</dbReference>
<dbReference type="PROSITE" id="PS50118">
    <property type="entry name" value="HMG_BOX_2"/>
    <property type="match status" value="1"/>
</dbReference>
<proteinExistence type="predicted"/>
<evidence type="ECO:0000313" key="5">
    <source>
        <dbReference type="Proteomes" id="UP000284375"/>
    </source>
</evidence>
<sequence length="302" mass="32920">MLSIPMRTAVTALRASSRGLPAKSLTSRVAGFLIAPSYKSRAAARGYATATAKKTTAAAKKPASKKTVAAKKPAAKKTATKAKKTVKSTKKAAAKPKKPAAKKKKVIDPEKQKILQRRALKRTALLHQEPKNLPASAWLVFTSQAIKADTSIGGPGSLGPKMQSLSVDFRALSPGEKQQYEQTANENKVINAANYKKWVESHSVAEIADACRARRRLIRDFGVEVKHPKIIDQRMPKRPAVAGWSYYMKAKIGDSPGQSIVESSKALSEQWKSLSPSEKKPYMDLAASEVARYQKEKEKALL</sequence>
<keyword evidence="1" id="KW-0539">Nucleus</keyword>
<keyword evidence="5" id="KW-1185">Reference proteome</keyword>
<keyword evidence="1" id="KW-0238">DNA-binding</keyword>
<gene>
    <name evidence="4" type="ORF">VSDG_04664</name>
</gene>
<reference evidence="4 5" key="1">
    <citation type="submission" date="2015-09" db="EMBL/GenBank/DDBJ databases">
        <title>Host preference determinants of Valsa canker pathogens revealed by comparative genomics.</title>
        <authorList>
            <person name="Yin Z."/>
            <person name="Huang L."/>
        </authorList>
    </citation>
    <scope>NUCLEOTIDE SEQUENCE [LARGE SCALE GENOMIC DNA]</scope>
    <source>
        <strain evidence="4 5">YSFL</strain>
    </source>
</reference>
<feature type="region of interest" description="Disordered" evidence="2">
    <location>
        <begin position="54"/>
        <end position="106"/>
    </location>
</feature>
<dbReference type="AlphaFoldDB" id="A0A423W2T9"/>
<dbReference type="EMBL" id="LJZO01000016">
    <property type="protein sequence ID" value="ROV97635.1"/>
    <property type="molecule type" value="Genomic_DNA"/>
</dbReference>
<protein>
    <recommendedName>
        <fullName evidence="3">HMG box domain-containing protein</fullName>
    </recommendedName>
</protein>
<dbReference type="SUPFAM" id="SSF47095">
    <property type="entry name" value="HMG-box"/>
    <property type="match status" value="2"/>
</dbReference>
<dbReference type="InterPro" id="IPR009071">
    <property type="entry name" value="HMG_box_dom"/>
</dbReference>
<dbReference type="GO" id="GO:0005634">
    <property type="term" value="C:nucleus"/>
    <property type="evidence" value="ECO:0007669"/>
    <property type="project" value="UniProtKB-UniRule"/>
</dbReference>
<dbReference type="SMART" id="SM00398">
    <property type="entry name" value="HMG"/>
    <property type="match status" value="2"/>
</dbReference>
<evidence type="ECO:0000259" key="3">
    <source>
        <dbReference type="PROSITE" id="PS50118"/>
    </source>
</evidence>
<feature type="DNA-binding region" description="HMG box" evidence="1">
    <location>
        <begin position="236"/>
        <end position="301"/>
    </location>
</feature>
<comment type="caution">
    <text evidence="4">The sequence shown here is derived from an EMBL/GenBank/DDBJ whole genome shotgun (WGS) entry which is preliminary data.</text>
</comment>
<organism evidence="4 5">
    <name type="scientific">Cytospora chrysosperma</name>
    <name type="common">Cytospora canker fungus</name>
    <name type="synonym">Sphaeria chrysosperma</name>
    <dbReference type="NCBI Taxonomy" id="252740"/>
    <lineage>
        <taxon>Eukaryota</taxon>
        <taxon>Fungi</taxon>
        <taxon>Dikarya</taxon>
        <taxon>Ascomycota</taxon>
        <taxon>Pezizomycotina</taxon>
        <taxon>Sordariomycetes</taxon>
        <taxon>Sordariomycetidae</taxon>
        <taxon>Diaporthales</taxon>
        <taxon>Cytosporaceae</taxon>
        <taxon>Cytospora</taxon>
    </lineage>
</organism>
<name>A0A423W2T9_CYTCH</name>
<feature type="domain" description="HMG box" evidence="3">
    <location>
        <begin position="236"/>
        <end position="301"/>
    </location>
</feature>
<dbReference type="OrthoDB" id="1919336at2759"/>
<dbReference type="InterPro" id="IPR036910">
    <property type="entry name" value="HMG_box_dom_sf"/>
</dbReference>
<evidence type="ECO:0000256" key="2">
    <source>
        <dbReference type="SAM" id="MobiDB-lite"/>
    </source>
</evidence>
<dbReference type="STRING" id="252740.A0A423W2T9"/>
<feature type="compositionally biased region" description="Basic residues" evidence="2">
    <location>
        <begin position="73"/>
        <end position="105"/>
    </location>
</feature>
<dbReference type="Gene3D" id="1.10.30.10">
    <property type="entry name" value="High mobility group box domain"/>
    <property type="match status" value="2"/>
</dbReference>
<dbReference type="GO" id="GO:0003677">
    <property type="term" value="F:DNA binding"/>
    <property type="evidence" value="ECO:0007669"/>
    <property type="project" value="UniProtKB-UniRule"/>
</dbReference>
<feature type="compositionally biased region" description="Low complexity" evidence="2">
    <location>
        <begin position="54"/>
        <end position="72"/>
    </location>
</feature>
<evidence type="ECO:0000256" key="1">
    <source>
        <dbReference type="PROSITE-ProRule" id="PRU00267"/>
    </source>
</evidence>
<evidence type="ECO:0000313" key="4">
    <source>
        <dbReference type="EMBL" id="ROV97635.1"/>
    </source>
</evidence>